<evidence type="ECO:0000313" key="1">
    <source>
        <dbReference type="EMBL" id="OAZ05361.1"/>
    </source>
</evidence>
<proteinExistence type="predicted"/>
<reference evidence="1 2" key="1">
    <citation type="submission" date="2016-06" db="EMBL/GenBank/DDBJ databases">
        <title>Draft genome sequence of Flavobacterium succinicans strain DD5b.</title>
        <authorList>
            <person name="Poehlein A."/>
            <person name="Daniel R."/>
            <person name="Simeonova D.D."/>
        </authorList>
    </citation>
    <scope>NUCLEOTIDE SEQUENCE [LARGE SCALE GENOMIC DNA]</scope>
    <source>
        <strain evidence="1 2">DD5b</strain>
    </source>
</reference>
<dbReference type="EMBL" id="JMTM01000009">
    <property type="protein sequence ID" value="OAZ05361.1"/>
    <property type="molecule type" value="Genomic_DNA"/>
</dbReference>
<accession>A0A199XVT5</accession>
<evidence type="ECO:0008006" key="3">
    <source>
        <dbReference type="Google" id="ProtNLM"/>
    </source>
</evidence>
<dbReference type="AlphaFoldDB" id="A0A199XVT5"/>
<sequence>MKLNFLQKPKRNMNIFFKVGVVFFVCHLTNLHAQTKKDSIKTTDISRTNPGILNNSLTLSNEYKILDDNSFYKNTFKVINEFILDKNGKTLFRLSTPFLATNLPENKNGLGNLNVRFAYVTHKTKKYAGAIYADFDLNTTTERSLRTNKNDFEFGYTQAFYFKNNDIFAVAYLQSLSLTNSGPNLNTNQGSFDFYYVKSFNSNKQTIKGDFSFVADYANKFNYSSFKIIFVQKITDNIVASINPSIGIGASRDHNYSLGFGLSHVF</sequence>
<gene>
    <name evidence="1" type="ORF">FLB_02500</name>
</gene>
<name>A0A199XVT5_9FLAO</name>
<protein>
    <recommendedName>
        <fullName evidence="3">MetA-pathway of phenol degradation</fullName>
    </recommendedName>
</protein>
<organism evidence="1 2">
    <name type="scientific">Flavobacterium succinicans</name>
    <dbReference type="NCBI Taxonomy" id="29536"/>
    <lineage>
        <taxon>Bacteria</taxon>
        <taxon>Pseudomonadati</taxon>
        <taxon>Bacteroidota</taxon>
        <taxon>Flavobacteriia</taxon>
        <taxon>Flavobacteriales</taxon>
        <taxon>Flavobacteriaceae</taxon>
        <taxon>Flavobacterium</taxon>
    </lineage>
</organism>
<dbReference type="Proteomes" id="UP000093807">
    <property type="component" value="Unassembled WGS sequence"/>
</dbReference>
<dbReference type="PATRIC" id="fig|29536.5.peg.262"/>
<evidence type="ECO:0000313" key="2">
    <source>
        <dbReference type="Proteomes" id="UP000093807"/>
    </source>
</evidence>
<keyword evidence="2" id="KW-1185">Reference proteome</keyword>
<comment type="caution">
    <text evidence="1">The sequence shown here is derived from an EMBL/GenBank/DDBJ whole genome shotgun (WGS) entry which is preliminary data.</text>
</comment>
<dbReference type="RefSeq" id="WP_064714151.1">
    <property type="nucleotide sequence ID" value="NZ_JMTM01000009.1"/>
</dbReference>